<organism evidence="3 4">
    <name type="scientific">Roseateles terrae</name>
    <dbReference type="NCBI Taxonomy" id="431060"/>
    <lineage>
        <taxon>Bacteria</taxon>
        <taxon>Pseudomonadati</taxon>
        <taxon>Pseudomonadota</taxon>
        <taxon>Betaproteobacteria</taxon>
        <taxon>Burkholderiales</taxon>
        <taxon>Sphaerotilaceae</taxon>
        <taxon>Roseateles</taxon>
    </lineage>
</organism>
<keyword evidence="1" id="KW-0472">Membrane</keyword>
<sequence length="709" mass="76629">MTRWAWAVPLGALIAALTLVVLSPVPLRTARNAVFDQFQRWYPRPYLAPAVRIVDIDEESLRRVGQWPWSRTQVAQLLAGIRAQQPASVSLDIMFAEPERRAVVEGASAAGGTTGAYPTGPAMALSDPDRALAEEIRRGRVVLGFALTGSGSRSEAPGALLTRSGFVAIGGDPVAALPGFTGSITNLPDLQTAASGQGAMTFMPDVDGLVRHVPLLFNLQGQPVPSLTAEALRVGEGASGYVARTSPGEGGLIDVRIGARVLDVDQSGALWVHYARAQPQRYIPAWRVMEGHLDATALRGQLVLIGTSAQGLLDLRFSPLGGIIPGVEVHAQAIEQIVSGQQLARPGWAPAAEWLLALVGGLLVGIVALRARPGRSSATLLVLGVGVGVAAWSGFRYERLLIDPSGPWLAMLAVFTPTTLMRYRWAERRQRWMQSTFSRYVSPNLIDYLLAHPQALELGGRRQRCSFVFTDLAGFTARMESMDPAVAVTVLNTYLDRMIAIAFQHDGTLDRIVGDAVAIMFSAPVPQADHEARALRCALDMQAFARSYVDELKRQGIEFCETRIGVHTGEVTVGNFGGDTMFDYRALGDPVNTAARLEGANKYLGTSLCVSEETLKGCPEAVTREIGQVKLSGRSAALRLYEAIGLKDRGSAEDLDYQWAFDQLRAGSDEALAAFEALALSRPRDGLVCMHRDRLRAGHRHDWIELATK</sequence>
<keyword evidence="4" id="KW-1185">Reference proteome</keyword>
<feature type="domain" description="Guanylate cyclase" evidence="2">
    <location>
        <begin position="466"/>
        <end position="598"/>
    </location>
</feature>
<dbReference type="PROSITE" id="PS50125">
    <property type="entry name" value="GUANYLATE_CYCLASE_2"/>
    <property type="match status" value="1"/>
</dbReference>
<feature type="transmembrane region" description="Helical" evidence="1">
    <location>
        <begin position="378"/>
        <end position="395"/>
    </location>
</feature>
<keyword evidence="1" id="KW-0812">Transmembrane</keyword>
<accession>A0ABR6GTR5</accession>
<dbReference type="EC" id="4.6.1.1" evidence="3"/>
<keyword evidence="3" id="KW-0456">Lyase</keyword>
<dbReference type="GO" id="GO:0004016">
    <property type="term" value="F:adenylate cyclase activity"/>
    <property type="evidence" value="ECO:0007669"/>
    <property type="project" value="UniProtKB-EC"/>
</dbReference>
<evidence type="ECO:0000313" key="3">
    <source>
        <dbReference type="EMBL" id="MBB3195460.1"/>
    </source>
</evidence>
<dbReference type="CDD" id="cd07302">
    <property type="entry name" value="CHD"/>
    <property type="match status" value="1"/>
</dbReference>
<gene>
    <name evidence="3" type="ORF">FHS28_002866</name>
</gene>
<keyword evidence="1" id="KW-1133">Transmembrane helix</keyword>
<dbReference type="Pfam" id="PF05226">
    <property type="entry name" value="CHASE2"/>
    <property type="match status" value="1"/>
</dbReference>
<evidence type="ECO:0000256" key="1">
    <source>
        <dbReference type="SAM" id="Phobius"/>
    </source>
</evidence>
<comment type="caution">
    <text evidence="3">The sequence shown here is derived from an EMBL/GenBank/DDBJ whole genome shotgun (WGS) entry which is preliminary data.</text>
</comment>
<dbReference type="Proteomes" id="UP000574369">
    <property type="component" value="Unassembled WGS sequence"/>
</dbReference>
<dbReference type="Pfam" id="PF00211">
    <property type="entry name" value="Guanylate_cyc"/>
    <property type="match status" value="1"/>
</dbReference>
<name>A0ABR6GTR5_9BURK</name>
<dbReference type="SMART" id="SM00044">
    <property type="entry name" value="CYCc"/>
    <property type="match status" value="1"/>
</dbReference>
<evidence type="ECO:0000259" key="2">
    <source>
        <dbReference type="PROSITE" id="PS50125"/>
    </source>
</evidence>
<dbReference type="InterPro" id="IPR001054">
    <property type="entry name" value="A/G_cyclase"/>
</dbReference>
<dbReference type="SMART" id="SM01080">
    <property type="entry name" value="CHASE2"/>
    <property type="match status" value="1"/>
</dbReference>
<dbReference type="InterPro" id="IPR029787">
    <property type="entry name" value="Nucleotide_cyclase"/>
</dbReference>
<dbReference type="RefSeq" id="WP_246410127.1">
    <property type="nucleotide sequence ID" value="NZ_JACHXO010000005.1"/>
</dbReference>
<proteinExistence type="predicted"/>
<dbReference type="EMBL" id="JACHXO010000005">
    <property type="protein sequence ID" value="MBB3195460.1"/>
    <property type="molecule type" value="Genomic_DNA"/>
</dbReference>
<evidence type="ECO:0000313" key="4">
    <source>
        <dbReference type="Proteomes" id="UP000574369"/>
    </source>
</evidence>
<reference evidence="3 4" key="1">
    <citation type="submission" date="2020-08" db="EMBL/GenBank/DDBJ databases">
        <title>Genomic Encyclopedia of Type Strains, Phase III (KMG-III): the genomes of soil and plant-associated and newly described type strains.</title>
        <authorList>
            <person name="Whitman W."/>
        </authorList>
    </citation>
    <scope>NUCLEOTIDE SEQUENCE [LARGE SCALE GENOMIC DNA]</scope>
    <source>
        <strain evidence="3 4">CECT 7247</strain>
    </source>
</reference>
<feature type="transmembrane region" description="Helical" evidence="1">
    <location>
        <begin position="354"/>
        <end position="371"/>
    </location>
</feature>
<dbReference type="InterPro" id="IPR050697">
    <property type="entry name" value="Adenylyl/Guanylyl_Cyclase_3/4"/>
</dbReference>
<dbReference type="PANTHER" id="PTHR43081:SF1">
    <property type="entry name" value="ADENYLATE CYCLASE, TERMINAL-DIFFERENTIATION SPECIFIC"/>
    <property type="match status" value="1"/>
</dbReference>
<dbReference type="InterPro" id="IPR007890">
    <property type="entry name" value="CHASE2"/>
</dbReference>
<dbReference type="Gene3D" id="3.30.70.1230">
    <property type="entry name" value="Nucleotide cyclase"/>
    <property type="match status" value="1"/>
</dbReference>
<protein>
    <submittedName>
        <fullName evidence="3">Adenylate cyclase</fullName>
        <ecNumber evidence="3">4.6.1.1</ecNumber>
    </submittedName>
</protein>
<dbReference type="PANTHER" id="PTHR43081">
    <property type="entry name" value="ADENYLATE CYCLASE, TERMINAL-DIFFERENTIATION SPECIFIC-RELATED"/>
    <property type="match status" value="1"/>
</dbReference>
<dbReference type="SUPFAM" id="SSF55073">
    <property type="entry name" value="Nucleotide cyclase"/>
    <property type="match status" value="1"/>
</dbReference>